<proteinExistence type="predicted"/>
<accession>A0A553UPA4</accession>
<gene>
    <name evidence="1" type="ORF">FNU79_14310</name>
</gene>
<dbReference type="InterPro" id="IPR029055">
    <property type="entry name" value="Ntn_hydrolases_N"/>
</dbReference>
<dbReference type="SUPFAM" id="SSF56235">
    <property type="entry name" value="N-terminal nucleophile aminohydrolases (Ntn hydrolases)"/>
    <property type="match status" value="1"/>
</dbReference>
<dbReference type="PANTHER" id="PTHR39328:SF1">
    <property type="entry name" value="BLL2871 PROTEIN"/>
    <property type="match status" value="1"/>
</dbReference>
<sequence>MVKLATFSITAHCPDTGHLGVAVSTAIPGVGMLCPFVRSGVGAVATQSFVNPYLGLWGLELLAQGKSAEETLAALKALDGGIELRQLGVVDRHGGSAAFSGSACDGWYGELTGPHYAIAGNMLVGSETLEAMQHSFLASSGNPLVERLILALEAGQAAGGDKRGKVSAAVKVHAGEDYPWLDLRVDEHSAPVAELRRVYEVAKVSLVPLLDMMPTKAQPLGTFDMQAARASGLLQDQ</sequence>
<evidence type="ECO:0000313" key="2">
    <source>
        <dbReference type="Proteomes" id="UP000316092"/>
    </source>
</evidence>
<keyword evidence="2" id="KW-1185">Reference proteome</keyword>
<comment type="caution">
    <text evidence="1">The sequence shown here is derived from an EMBL/GenBank/DDBJ whole genome shotgun (WGS) entry which is preliminary data.</text>
</comment>
<evidence type="ECO:0000313" key="1">
    <source>
        <dbReference type="EMBL" id="TSA82064.1"/>
    </source>
</evidence>
<dbReference type="RefSeq" id="WP_143721489.1">
    <property type="nucleotide sequence ID" value="NZ_VKDB01000019.1"/>
</dbReference>
<dbReference type="InterPro" id="IPR010430">
    <property type="entry name" value="DUF1028"/>
</dbReference>
<dbReference type="OrthoDB" id="9790012at2"/>
<reference evidence="1 2" key="1">
    <citation type="submission" date="2019-07" db="EMBL/GenBank/DDBJ databases">
        <title>Deinococcus detaillus sp. nov., isolated from humus soil in Antarctica.</title>
        <authorList>
            <person name="Zhang K."/>
        </authorList>
    </citation>
    <scope>NUCLEOTIDE SEQUENCE [LARGE SCALE GENOMIC DNA]</scope>
    <source>
        <strain evidence="1 2">H1</strain>
    </source>
</reference>
<dbReference type="AlphaFoldDB" id="A0A553UPA4"/>
<name>A0A553UPA4_9DEIO</name>
<dbReference type="EMBL" id="VKDB01000019">
    <property type="protein sequence ID" value="TSA82064.1"/>
    <property type="molecule type" value="Genomic_DNA"/>
</dbReference>
<dbReference type="Pfam" id="PF06267">
    <property type="entry name" value="DUF1028"/>
    <property type="match status" value="1"/>
</dbReference>
<protein>
    <submittedName>
        <fullName evidence="1">DUF1028 domain-containing protein</fullName>
    </submittedName>
</protein>
<dbReference type="Gene3D" id="3.60.20.10">
    <property type="entry name" value="Glutamine Phosphoribosylpyrophosphate, subunit 1, domain 1"/>
    <property type="match status" value="1"/>
</dbReference>
<dbReference type="PANTHER" id="PTHR39328">
    <property type="entry name" value="BLL2871 PROTEIN"/>
    <property type="match status" value="1"/>
</dbReference>
<organism evidence="1 2">
    <name type="scientific">Deinococcus detaillensis</name>
    <dbReference type="NCBI Taxonomy" id="2592048"/>
    <lineage>
        <taxon>Bacteria</taxon>
        <taxon>Thermotogati</taxon>
        <taxon>Deinococcota</taxon>
        <taxon>Deinococci</taxon>
        <taxon>Deinococcales</taxon>
        <taxon>Deinococcaceae</taxon>
        <taxon>Deinococcus</taxon>
    </lineage>
</organism>
<dbReference type="Proteomes" id="UP000316092">
    <property type="component" value="Unassembled WGS sequence"/>
</dbReference>